<evidence type="ECO:0008006" key="15">
    <source>
        <dbReference type="Google" id="ProtNLM"/>
    </source>
</evidence>
<name>A0ABP7SMQ7_9SPHN</name>
<evidence type="ECO:0000256" key="2">
    <source>
        <dbReference type="ARBA" id="ARBA00004249"/>
    </source>
</evidence>
<keyword evidence="6" id="KW-1003">Cell membrane</keyword>
<keyword evidence="5 12" id="KW-0813">Transport</keyword>
<evidence type="ECO:0000256" key="8">
    <source>
        <dbReference type="ARBA" id="ARBA00022692"/>
    </source>
</evidence>
<accession>A0ABP7SMQ7</accession>
<protein>
    <recommendedName>
        <fullName evidence="15">Biopolymer transporter ExbD</fullName>
    </recommendedName>
</protein>
<keyword evidence="8 12" id="KW-0812">Transmembrane</keyword>
<evidence type="ECO:0000256" key="3">
    <source>
        <dbReference type="ARBA" id="ARBA00005811"/>
    </source>
</evidence>
<dbReference type="RefSeq" id="WP_344706269.1">
    <property type="nucleotide sequence ID" value="NZ_BAABBQ010000001.1"/>
</dbReference>
<evidence type="ECO:0000256" key="10">
    <source>
        <dbReference type="ARBA" id="ARBA00022989"/>
    </source>
</evidence>
<keyword evidence="9 12" id="KW-0653">Protein transport</keyword>
<evidence type="ECO:0000313" key="13">
    <source>
        <dbReference type="EMBL" id="GAA4013630.1"/>
    </source>
</evidence>
<evidence type="ECO:0000256" key="4">
    <source>
        <dbReference type="ARBA" id="ARBA00011471"/>
    </source>
</evidence>
<gene>
    <name evidence="13" type="ORF">GCM10022280_09920</name>
</gene>
<dbReference type="PANTHER" id="PTHR30558">
    <property type="entry name" value="EXBD MEMBRANE COMPONENT OF PMF-DRIVEN MACROMOLECULE IMPORT SYSTEM"/>
    <property type="match status" value="1"/>
</dbReference>
<keyword evidence="10" id="KW-1133">Transmembrane helix</keyword>
<organism evidence="13 14">
    <name type="scientific">Sphingomonas swuensis</name>
    <dbReference type="NCBI Taxonomy" id="977800"/>
    <lineage>
        <taxon>Bacteria</taxon>
        <taxon>Pseudomonadati</taxon>
        <taxon>Pseudomonadota</taxon>
        <taxon>Alphaproteobacteria</taxon>
        <taxon>Sphingomonadales</taxon>
        <taxon>Sphingomonadaceae</taxon>
        <taxon>Sphingomonas</taxon>
    </lineage>
</organism>
<comment type="function">
    <text evidence="1">Involved in the TonB-dependent energy-dependent transport of various receptor-bound substrates.</text>
</comment>
<evidence type="ECO:0000256" key="1">
    <source>
        <dbReference type="ARBA" id="ARBA00003540"/>
    </source>
</evidence>
<proteinExistence type="inferred from homology"/>
<sequence length="141" mass="15312">MAALALMPQSTPEPMVELNTTPLIDVMLVLIIMLIITIPVQTHSVSLDLPTGPPPPTQPDRTKNKIVVTEAGTLLFNGMSVSRPQLQSLLFATAQLPDEPELQLQPAALAPYGLVDELLVDIRKAQLTRVGFVGNESYARF</sequence>
<dbReference type="Proteomes" id="UP001500235">
    <property type="component" value="Unassembled WGS sequence"/>
</dbReference>
<evidence type="ECO:0000256" key="11">
    <source>
        <dbReference type="ARBA" id="ARBA00023136"/>
    </source>
</evidence>
<evidence type="ECO:0000256" key="7">
    <source>
        <dbReference type="ARBA" id="ARBA00022519"/>
    </source>
</evidence>
<evidence type="ECO:0000256" key="5">
    <source>
        <dbReference type="ARBA" id="ARBA00022448"/>
    </source>
</evidence>
<dbReference type="Pfam" id="PF02472">
    <property type="entry name" value="ExbD"/>
    <property type="match status" value="1"/>
</dbReference>
<reference evidence="14" key="1">
    <citation type="journal article" date="2019" name="Int. J. Syst. Evol. Microbiol.">
        <title>The Global Catalogue of Microorganisms (GCM) 10K type strain sequencing project: providing services to taxonomists for standard genome sequencing and annotation.</title>
        <authorList>
            <consortium name="The Broad Institute Genomics Platform"/>
            <consortium name="The Broad Institute Genome Sequencing Center for Infectious Disease"/>
            <person name="Wu L."/>
            <person name="Ma J."/>
        </authorList>
    </citation>
    <scope>NUCLEOTIDE SEQUENCE [LARGE SCALE GENOMIC DNA]</scope>
    <source>
        <strain evidence="14">JCM 17563</strain>
    </source>
</reference>
<comment type="similarity">
    <text evidence="3 12">Belongs to the ExbD/TolR family.</text>
</comment>
<keyword evidence="11" id="KW-0472">Membrane</keyword>
<comment type="caution">
    <text evidence="13">The sequence shown here is derived from an EMBL/GenBank/DDBJ whole genome shotgun (WGS) entry which is preliminary data.</text>
</comment>
<comment type="subunit">
    <text evidence="4">The accessory proteins ExbB and ExbD seem to form a complex with TonB.</text>
</comment>
<keyword evidence="14" id="KW-1185">Reference proteome</keyword>
<dbReference type="InterPro" id="IPR003400">
    <property type="entry name" value="ExbD"/>
</dbReference>
<evidence type="ECO:0000256" key="12">
    <source>
        <dbReference type="RuleBase" id="RU003879"/>
    </source>
</evidence>
<evidence type="ECO:0000256" key="9">
    <source>
        <dbReference type="ARBA" id="ARBA00022927"/>
    </source>
</evidence>
<dbReference type="EMBL" id="BAABBQ010000001">
    <property type="protein sequence ID" value="GAA4013630.1"/>
    <property type="molecule type" value="Genomic_DNA"/>
</dbReference>
<keyword evidence="7" id="KW-0997">Cell inner membrane</keyword>
<comment type="subcellular location">
    <subcellularLocation>
        <location evidence="2">Cell inner membrane</location>
        <topology evidence="2">Single-pass type II membrane protein</topology>
    </subcellularLocation>
    <subcellularLocation>
        <location evidence="12">Cell membrane</location>
        <topology evidence="12">Single-pass type II membrane protein</topology>
    </subcellularLocation>
</comment>
<dbReference type="PANTHER" id="PTHR30558:SF12">
    <property type="entry name" value="BIOPOLYMER TRANSPORT PROTEIN EXBD"/>
    <property type="match status" value="1"/>
</dbReference>
<evidence type="ECO:0000256" key="6">
    <source>
        <dbReference type="ARBA" id="ARBA00022475"/>
    </source>
</evidence>
<evidence type="ECO:0000313" key="14">
    <source>
        <dbReference type="Proteomes" id="UP001500235"/>
    </source>
</evidence>